<sequence length="958" mass="105993">VSLSLFNILKFPLNMLPQVISNIAQTSVSLKRIQQFLSHDELDPNCVETKVIAPGSAISVTNATFSWGKELKPSLKDINLLVPSGALVAVVGHVGCGKSSLVSALLGEMEKLEGEVAVKGSVAYVPQQAWIQNATLKDNILFGQAPHEQNYQNVLEACALKTDLEVLPGGDQTEIGEKGINLSGGQRQRVSLARAVYSNSDIYLLDDPLSAVDSHVAKHIFDKVIGPDGVLKGKTRILVTHGISFLPQVDHIVVLVDGKISEMGSYQDLLKQNKAFAEFLRNYALDEDIEEDEPTMLEEEEVLLAEDTLSIHTDLADNEPVTNEVRKQFLRIFCTWQKKKMKNVFQLLPRSTWPLHCWVLKCLAAAESSCSAGCTEQPWCVILQVKLTVFWQYMKAVSPAISLAICFLYCCQNAAAIGANVWLSDWTNEPVINGTQHNTAMRIGVYAALGLLQGLIVLISSFTLAMGGINAARALHAALLENKFHTPQSFYDTTPTGRIINRFSKDIYVIDEVIPPTILMFLGTFFTSLSTMIVIIASTPLFTVVIVPLAILYFFVQRFYVATSRQLKRLESVSRSPIYSHFSETVSGASVIRAYRRVTSFVDLSDLKMDENQKSYYPGIVSNRWLGVRVEFVGNCIVLFAALFAVIGKTSLNAGLVGLSVSYALQVTLSLNWMVRMTSELETNIVAVERIKEYSETETEAPWIIEGKSPPEDWPSKGELEFVNYSVRYRKGLDLVLKGLNLHIHGGEKIGIVGRTGAGKSSMTLCLFRILEAVKGEIKIDGVKISEIGLHDLRSRLTIIPQDPVLFSGTLRMNLDPFNKYSDEEIWKALELSHLKRFVSSQPSMLDYECSEGGENLSVGQRQLVCLARALLRKTRVLILDEATAAIDLETDDLIQMTIRTQFEDCTVLTIAHRLNTIMDYTRVLVLDNGTVAEFDTPASLIAAKGIFYSMAKDAGLA</sequence>
<dbReference type="CDD" id="cd03250">
    <property type="entry name" value="ABCC_MRP_domain1"/>
    <property type="match status" value="1"/>
</dbReference>
<dbReference type="EC" id="7.6.2.3" evidence="12"/>
<dbReference type="SMART" id="SM00382">
    <property type="entry name" value="AAA"/>
    <property type="match status" value="2"/>
</dbReference>
<dbReference type="Pfam" id="PF00005">
    <property type="entry name" value="ABC_tran"/>
    <property type="match status" value="2"/>
</dbReference>
<feature type="non-terminal residue" evidence="17">
    <location>
        <position position="1"/>
    </location>
</feature>
<dbReference type="GO" id="GO:0005886">
    <property type="term" value="C:plasma membrane"/>
    <property type="evidence" value="ECO:0007669"/>
    <property type="project" value="UniProtKB-SubCell"/>
</dbReference>
<gene>
    <name evidence="17" type="primary">Abcc3</name>
    <name evidence="17" type="ORF">JACJAC_R11649</name>
</gene>
<comment type="catalytic activity">
    <reaction evidence="13">
        <text>leukotriene C4(in) + ATP + H2O = leukotriene C4(out) + ADP + phosphate + H(+)</text>
        <dbReference type="Rhea" id="RHEA:38963"/>
        <dbReference type="ChEBI" id="CHEBI:15377"/>
        <dbReference type="ChEBI" id="CHEBI:15378"/>
        <dbReference type="ChEBI" id="CHEBI:30616"/>
        <dbReference type="ChEBI" id="CHEBI:43474"/>
        <dbReference type="ChEBI" id="CHEBI:57973"/>
        <dbReference type="ChEBI" id="CHEBI:456216"/>
    </reaction>
    <physiologicalReaction direction="left-to-right" evidence="13">
        <dbReference type="Rhea" id="RHEA:38964"/>
    </physiologicalReaction>
</comment>
<feature type="domain" description="ABC transporter" evidence="15">
    <location>
        <begin position="58"/>
        <end position="282"/>
    </location>
</feature>
<keyword evidence="9" id="KW-1278">Translocase</keyword>
<dbReference type="OrthoDB" id="6500128at2759"/>
<comment type="caution">
    <text evidence="17">The sequence shown here is derived from an EMBL/GenBank/DDBJ whole genome shotgun (WGS) entry which is preliminary data.</text>
</comment>
<dbReference type="EMBL" id="VZTM01002964">
    <property type="protein sequence ID" value="NXS91558.1"/>
    <property type="molecule type" value="Genomic_DNA"/>
</dbReference>
<feature type="transmembrane region" description="Helical" evidence="14">
    <location>
        <begin position="632"/>
        <end position="648"/>
    </location>
</feature>
<dbReference type="Pfam" id="PF00664">
    <property type="entry name" value="ABC_membrane"/>
    <property type="match status" value="1"/>
</dbReference>
<dbReference type="InterPro" id="IPR017871">
    <property type="entry name" value="ABC_transporter-like_CS"/>
</dbReference>
<evidence type="ECO:0000256" key="13">
    <source>
        <dbReference type="ARBA" id="ARBA00047523"/>
    </source>
</evidence>
<evidence type="ECO:0000259" key="16">
    <source>
        <dbReference type="PROSITE" id="PS50929"/>
    </source>
</evidence>
<name>A0A7L2YB75_JACJC</name>
<accession>A0A7L2YB75</accession>
<evidence type="ECO:0000256" key="10">
    <source>
        <dbReference type="ARBA" id="ARBA00022989"/>
    </source>
</evidence>
<dbReference type="InterPro" id="IPR036640">
    <property type="entry name" value="ABC1_TM_sf"/>
</dbReference>
<feature type="non-terminal residue" evidence="17">
    <location>
        <position position="958"/>
    </location>
</feature>
<keyword evidence="18" id="KW-1185">Reference proteome</keyword>
<dbReference type="NCBIfam" id="TIGR00957">
    <property type="entry name" value="MRP_assoc_pro"/>
    <property type="match status" value="1"/>
</dbReference>
<reference evidence="17 18" key="1">
    <citation type="submission" date="2019-09" db="EMBL/GenBank/DDBJ databases">
        <title>Bird 10,000 Genomes (B10K) Project - Family phase.</title>
        <authorList>
            <person name="Zhang G."/>
        </authorList>
    </citation>
    <scope>NUCLEOTIDE SEQUENCE [LARGE SCALE GENOMIC DNA]</scope>
    <source>
        <strain evidence="17">B10K-DU-002-59</strain>
        <tissue evidence="17">Muscle</tissue>
    </source>
</reference>
<dbReference type="InterPro" id="IPR050173">
    <property type="entry name" value="ABC_transporter_C-like"/>
</dbReference>
<dbReference type="InterPro" id="IPR005292">
    <property type="entry name" value="MRP"/>
</dbReference>
<evidence type="ECO:0000256" key="5">
    <source>
        <dbReference type="ARBA" id="ARBA00022692"/>
    </source>
</evidence>
<keyword evidence="5 14" id="KW-0812">Transmembrane</keyword>
<protein>
    <recommendedName>
        <fullName evidence="12">ABC-type glutathione-S-conjugate transporter</fullName>
        <ecNumber evidence="12">7.6.2.3</ecNumber>
    </recommendedName>
</protein>
<dbReference type="AlphaFoldDB" id="A0A7L2YB75"/>
<evidence type="ECO:0000256" key="14">
    <source>
        <dbReference type="SAM" id="Phobius"/>
    </source>
</evidence>
<organism evidence="17 18">
    <name type="scientific">Jacana jacana</name>
    <name type="common">Wattled jacana</name>
    <name type="synonym">Parra jacana</name>
    <dbReference type="NCBI Taxonomy" id="54508"/>
    <lineage>
        <taxon>Eukaryota</taxon>
        <taxon>Metazoa</taxon>
        <taxon>Chordata</taxon>
        <taxon>Craniata</taxon>
        <taxon>Vertebrata</taxon>
        <taxon>Euteleostomi</taxon>
        <taxon>Archelosauria</taxon>
        <taxon>Archosauria</taxon>
        <taxon>Dinosauria</taxon>
        <taxon>Saurischia</taxon>
        <taxon>Theropoda</taxon>
        <taxon>Coelurosauria</taxon>
        <taxon>Aves</taxon>
        <taxon>Neognathae</taxon>
        <taxon>Neoaves</taxon>
        <taxon>Charadriiformes</taxon>
        <taxon>Jacanidae</taxon>
        <taxon>Jacana</taxon>
    </lineage>
</organism>
<dbReference type="GO" id="GO:0015431">
    <property type="term" value="F:ABC-type glutathione S-conjugate transporter activity"/>
    <property type="evidence" value="ECO:0007669"/>
    <property type="project" value="UniProtKB-EC"/>
</dbReference>
<dbReference type="GO" id="GO:0005524">
    <property type="term" value="F:ATP binding"/>
    <property type="evidence" value="ECO:0007669"/>
    <property type="project" value="UniProtKB-KW"/>
</dbReference>
<dbReference type="PROSITE" id="PS00211">
    <property type="entry name" value="ABC_TRANSPORTER_1"/>
    <property type="match status" value="2"/>
</dbReference>
<evidence type="ECO:0000256" key="1">
    <source>
        <dbReference type="ARBA" id="ARBA00004651"/>
    </source>
</evidence>
<dbReference type="InterPro" id="IPR003439">
    <property type="entry name" value="ABC_transporter-like_ATP-bd"/>
</dbReference>
<evidence type="ECO:0000256" key="11">
    <source>
        <dbReference type="ARBA" id="ARBA00023136"/>
    </source>
</evidence>
<evidence type="ECO:0000256" key="3">
    <source>
        <dbReference type="ARBA" id="ARBA00022448"/>
    </source>
</evidence>
<dbReference type="FunFam" id="1.20.1560.10:FF:000001">
    <property type="entry name" value="ATP-binding cassette subfamily C member 1"/>
    <property type="match status" value="1"/>
</dbReference>
<keyword evidence="6" id="KW-0677">Repeat</keyword>
<keyword evidence="8" id="KW-0067">ATP-binding</keyword>
<dbReference type="InterPro" id="IPR011527">
    <property type="entry name" value="ABC1_TM_dom"/>
</dbReference>
<evidence type="ECO:0000313" key="17">
    <source>
        <dbReference type="EMBL" id="NXS91558.1"/>
    </source>
</evidence>
<comment type="similarity">
    <text evidence="2">Belongs to the ABC transporter superfamily. ABCC family. Conjugate transporter (TC 3.A.1.208) subfamily.</text>
</comment>
<feature type="domain" description="ABC transporter" evidence="15">
    <location>
        <begin position="720"/>
        <end position="954"/>
    </location>
</feature>
<feature type="transmembrane region" description="Helical" evidence="14">
    <location>
        <begin position="532"/>
        <end position="556"/>
    </location>
</feature>
<feature type="domain" description="ABC transmembrane type-1" evidence="16">
    <location>
        <begin position="403"/>
        <end position="683"/>
    </location>
</feature>
<dbReference type="GO" id="GO:0016887">
    <property type="term" value="F:ATP hydrolysis activity"/>
    <property type="evidence" value="ECO:0007669"/>
    <property type="project" value="InterPro"/>
</dbReference>
<proteinExistence type="inferred from homology"/>
<dbReference type="PROSITE" id="PS50893">
    <property type="entry name" value="ABC_TRANSPORTER_2"/>
    <property type="match status" value="2"/>
</dbReference>
<dbReference type="InterPro" id="IPR027417">
    <property type="entry name" value="P-loop_NTPase"/>
</dbReference>
<evidence type="ECO:0000256" key="8">
    <source>
        <dbReference type="ARBA" id="ARBA00022840"/>
    </source>
</evidence>
<evidence type="ECO:0000259" key="15">
    <source>
        <dbReference type="PROSITE" id="PS50893"/>
    </source>
</evidence>
<dbReference type="Gene3D" id="3.40.50.300">
    <property type="entry name" value="P-loop containing nucleotide triphosphate hydrolases"/>
    <property type="match status" value="2"/>
</dbReference>
<evidence type="ECO:0000256" key="7">
    <source>
        <dbReference type="ARBA" id="ARBA00022741"/>
    </source>
</evidence>
<evidence type="ECO:0000256" key="2">
    <source>
        <dbReference type="ARBA" id="ARBA00009726"/>
    </source>
</evidence>
<dbReference type="PANTHER" id="PTHR24223:SF405">
    <property type="entry name" value="ATP-BINDING CASSETTE SUB-FAMILY C MEMBER 3"/>
    <property type="match status" value="1"/>
</dbReference>
<dbReference type="CDD" id="cd03244">
    <property type="entry name" value="ABCC_MRP_domain2"/>
    <property type="match status" value="1"/>
</dbReference>
<feature type="transmembrane region" description="Helical" evidence="14">
    <location>
        <begin position="400"/>
        <end position="423"/>
    </location>
</feature>
<evidence type="ECO:0000256" key="9">
    <source>
        <dbReference type="ARBA" id="ARBA00022967"/>
    </source>
</evidence>
<keyword evidence="7" id="KW-0547">Nucleotide-binding</keyword>
<keyword evidence="10 14" id="KW-1133">Transmembrane helix</keyword>
<dbReference type="InterPro" id="IPR003593">
    <property type="entry name" value="AAA+_ATPase"/>
</dbReference>
<dbReference type="FunFam" id="3.40.50.300:FF:000293">
    <property type="entry name" value="ATP binding cassette subfamily C member 1"/>
    <property type="match status" value="1"/>
</dbReference>
<keyword evidence="4" id="KW-1003">Cell membrane</keyword>
<comment type="subcellular location">
    <subcellularLocation>
        <location evidence="1">Cell membrane</location>
        <topology evidence="1">Multi-pass membrane protein</topology>
    </subcellularLocation>
</comment>
<keyword evidence="3" id="KW-0813">Transport</keyword>
<evidence type="ECO:0000256" key="12">
    <source>
        <dbReference type="ARBA" id="ARBA00024220"/>
    </source>
</evidence>
<dbReference type="CDD" id="cd18603">
    <property type="entry name" value="ABC_6TM_MRP1_2_3_6_D2_like"/>
    <property type="match status" value="1"/>
</dbReference>
<evidence type="ECO:0000256" key="4">
    <source>
        <dbReference type="ARBA" id="ARBA00022475"/>
    </source>
</evidence>
<dbReference type="Proteomes" id="UP000550086">
    <property type="component" value="Unassembled WGS sequence"/>
</dbReference>
<evidence type="ECO:0000313" key="18">
    <source>
        <dbReference type="Proteomes" id="UP000550086"/>
    </source>
</evidence>
<dbReference type="SUPFAM" id="SSF52540">
    <property type="entry name" value="P-loop containing nucleoside triphosphate hydrolases"/>
    <property type="match status" value="2"/>
</dbReference>
<keyword evidence="11 14" id="KW-0472">Membrane</keyword>
<dbReference type="PROSITE" id="PS50929">
    <property type="entry name" value="ABC_TM1F"/>
    <property type="match status" value="1"/>
</dbReference>
<feature type="transmembrane region" description="Helical" evidence="14">
    <location>
        <begin position="443"/>
        <end position="465"/>
    </location>
</feature>
<dbReference type="Gene3D" id="1.20.1560.10">
    <property type="entry name" value="ABC transporter type 1, transmembrane domain"/>
    <property type="match status" value="2"/>
</dbReference>
<dbReference type="SUPFAM" id="SSF90123">
    <property type="entry name" value="ABC transporter transmembrane region"/>
    <property type="match status" value="1"/>
</dbReference>
<dbReference type="PANTHER" id="PTHR24223">
    <property type="entry name" value="ATP-BINDING CASSETTE SUB-FAMILY C"/>
    <property type="match status" value="1"/>
</dbReference>
<evidence type="ECO:0000256" key="6">
    <source>
        <dbReference type="ARBA" id="ARBA00022737"/>
    </source>
</evidence>
<dbReference type="FunFam" id="3.40.50.300:FF:000074">
    <property type="entry name" value="Multidrug resistance-associated protein 5 isoform 1"/>
    <property type="match status" value="1"/>
</dbReference>